<feature type="domain" description="JmjC" evidence="2">
    <location>
        <begin position="126"/>
        <end position="284"/>
    </location>
</feature>
<dbReference type="Proteomes" id="UP000297966">
    <property type="component" value="Unassembled WGS sequence"/>
</dbReference>
<dbReference type="PROSITE" id="PS51184">
    <property type="entry name" value="JMJC"/>
    <property type="match status" value="1"/>
</dbReference>
<dbReference type="OrthoDB" id="479699at2"/>
<proteinExistence type="predicted"/>
<gene>
    <name evidence="3" type="ORF">E4K65_45465</name>
</gene>
<feature type="region of interest" description="Disordered" evidence="1">
    <location>
        <begin position="1"/>
        <end position="23"/>
    </location>
</feature>
<dbReference type="RefSeq" id="WP_135179614.1">
    <property type="nucleotide sequence ID" value="NZ_SPQT01000069.1"/>
</dbReference>
<dbReference type="EMBL" id="SPQT01000069">
    <property type="protein sequence ID" value="TFV36443.1"/>
    <property type="molecule type" value="Genomic_DNA"/>
</dbReference>
<dbReference type="SUPFAM" id="SSF51197">
    <property type="entry name" value="Clavaminate synthase-like"/>
    <property type="match status" value="1"/>
</dbReference>
<evidence type="ECO:0000259" key="2">
    <source>
        <dbReference type="PROSITE" id="PS51184"/>
    </source>
</evidence>
<evidence type="ECO:0000256" key="1">
    <source>
        <dbReference type="SAM" id="MobiDB-lite"/>
    </source>
</evidence>
<reference evidence="3 4" key="1">
    <citation type="submission" date="2019-03" db="EMBL/GenBank/DDBJ databases">
        <title>Bradyrhizobium diversity isolated from nodules of Chamaecrista fasciculata.</title>
        <authorList>
            <person name="Klepa M.S."/>
            <person name="Urquiaga M.O."/>
            <person name="Hungria M."/>
            <person name="Delamuta J.R."/>
        </authorList>
    </citation>
    <scope>NUCLEOTIDE SEQUENCE [LARGE SCALE GENOMIC DNA]</scope>
    <source>
        <strain evidence="3 4">CNPSo 3448</strain>
    </source>
</reference>
<dbReference type="PANTHER" id="PTHR12461">
    <property type="entry name" value="HYPOXIA-INDUCIBLE FACTOR 1 ALPHA INHIBITOR-RELATED"/>
    <property type="match status" value="1"/>
</dbReference>
<evidence type="ECO:0000313" key="3">
    <source>
        <dbReference type="EMBL" id="TFV36443.1"/>
    </source>
</evidence>
<organism evidence="3 4">
    <name type="scientific">Bradyrhizobium niftali</name>
    <dbReference type="NCBI Taxonomy" id="2560055"/>
    <lineage>
        <taxon>Bacteria</taxon>
        <taxon>Pseudomonadati</taxon>
        <taxon>Pseudomonadota</taxon>
        <taxon>Alphaproteobacteria</taxon>
        <taxon>Hyphomicrobiales</taxon>
        <taxon>Nitrobacteraceae</taxon>
        <taxon>Bradyrhizobium</taxon>
    </lineage>
</organism>
<accession>A0A4Y9L337</accession>
<evidence type="ECO:0000313" key="4">
    <source>
        <dbReference type="Proteomes" id="UP000297966"/>
    </source>
</evidence>
<dbReference type="PANTHER" id="PTHR12461:SF105">
    <property type="entry name" value="HYPOXIA-INDUCIBLE FACTOR 1-ALPHA INHIBITOR"/>
    <property type="match status" value="1"/>
</dbReference>
<dbReference type="AlphaFoldDB" id="A0A4Y9L337"/>
<protein>
    <submittedName>
        <fullName evidence="3">Cupin-like domain-containing protein</fullName>
    </submittedName>
</protein>
<dbReference type="InterPro" id="IPR041667">
    <property type="entry name" value="Cupin_8"/>
</dbReference>
<comment type="caution">
    <text evidence="3">The sequence shown here is derived from an EMBL/GenBank/DDBJ whole genome shotgun (WGS) entry which is preliminary data.</text>
</comment>
<dbReference type="InterPro" id="IPR003347">
    <property type="entry name" value="JmjC_dom"/>
</dbReference>
<dbReference type="Pfam" id="PF13621">
    <property type="entry name" value="Cupin_8"/>
    <property type="match status" value="1"/>
</dbReference>
<dbReference type="SMART" id="SM00558">
    <property type="entry name" value="JmjC"/>
    <property type="match status" value="1"/>
</dbReference>
<keyword evidence="4" id="KW-1185">Reference proteome</keyword>
<name>A0A4Y9L337_9BRAD</name>
<sequence>MDEVKVITSPQAPPADRSSTKLQDSSSSWVPIVTQLSDSDFATDFRNALRPVLLRGGCAAWSACQCWSPQYFEDVAGSLTVPVKILDGDEIKVSSWRLAEYVRFIMEQSPGGDGGSRNERGIPYCHDIPLLGLVEKLARDCQPFPANLLSPWYRRHWWRFSQFFMGPAGTVTPLHFDSLVSHNLFFQIYGVKQFTILPSSQAPFCGLRGWRWFDVDPEQPDYLRFPGYRQATPAVITVNPGDMLYMPPGTLHHVRSLSASISFNIDWHTKRSVLHALAQSHKGMPRKVIYYNTITALAVIMKVPEAMTFPLYRSYLSYVS</sequence>
<dbReference type="Gene3D" id="2.60.120.650">
    <property type="entry name" value="Cupin"/>
    <property type="match status" value="1"/>
</dbReference>